<evidence type="ECO:0000313" key="1">
    <source>
        <dbReference type="EMBL" id="KAG5835029.1"/>
    </source>
</evidence>
<evidence type="ECO:0000313" key="2">
    <source>
        <dbReference type="Proteomes" id="UP001044222"/>
    </source>
</evidence>
<gene>
    <name evidence="1" type="ORF">ANANG_G00267760</name>
</gene>
<dbReference type="EMBL" id="JAFIRN010000015">
    <property type="protein sequence ID" value="KAG5835029.1"/>
    <property type="molecule type" value="Genomic_DNA"/>
</dbReference>
<sequence length="182" mass="19454">MTMYISGFNQNDPEQQARGFKWRAFLSRAGVRTGSRARNGPAERGRRRAHAALWRACAGACAGVRGRGEHARVHARVCGGVESMRGCMHGCAGTMRGCAGVWRACAGVRGRGEHAQADAKADTGPCSCVAALCHAALECMDSPRRHADRETNCTYLSLCLSLSFSQPASVSFSFSLCLSLSK</sequence>
<dbReference type="Proteomes" id="UP001044222">
    <property type="component" value="Chromosome 15"/>
</dbReference>
<name>A0A9D3LSW8_ANGAN</name>
<organism evidence="1 2">
    <name type="scientific">Anguilla anguilla</name>
    <name type="common">European freshwater eel</name>
    <name type="synonym">Muraena anguilla</name>
    <dbReference type="NCBI Taxonomy" id="7936"/>
    <lineage>
        <taxon>Eukaryota</taxon>
        <taxon>Metazoa</taxon>
        <taxon>Chordata</taxon>
        <taxon>Craniata</taxon>
        <taxon>Vertebrata</taxon>
        <taxon>Euteleostomi</taxon>
        <taxon>Actinopterygii</taxon>
        <taxon>Neopterygii</taxon>
        <taxon>Teleostei</taxon>
        <taxon>Anguilliformes</taxon>
        <taxon>Anguillidae</taxon>
        <taxon>Anguilla</taxon>
    </lineage>
</organism>
<comment type="caution">
    <text evidence="1">The sequence shown here is derived from an EMBL/GenBank/DDBJ whole genome shotgun (WGS) entry which is preliminary data.</text>
</comment>
<dbReference type="AlphaFoldDB" id="A0A9D3LSW8"/>
<accession>A0A9D3LSW8</accession>
<reference evidence="1" key="1">
    <citation type="submission" date="2021-01" db="EMBL/GenBank/DDBJ databases">
        <title>A chromosome-scale assembly of European eel, Anguilla anguilla.</title>
        <authorList>
            <person name="Henkel C."/>
            <person name="Jong-Raadsen S.A."/>
            <person name="Dufour S."/>
            <person name="Weltzien F.-A."/>
            <person name="Palstra A.P."/>
            <person name="Pelster B."/>
            <person name="Spaink H.P."/>
            <person name="Van Den Thillart G.E."/>
            <person name="Jansen H."/>
            <person name="Zahm M."/>
            <person name="Klopp C."/>
            <person name="Cedric C."/>
            <person name="Louis A."/>
            <person name="Berthelot C."/>
            <person name="Parey E."/>
            <person name="Roest Crollius H."/>
            <person name="Montfort J."/>
            <person name="Robinson-Rechavi M."/>
            <person name="Bucao C."/>
            <person name="Bouchez O."/>
            <person name="Gislard M."/>
            <person name="Lluch J."/>
            <person name="Milhes M."/>
            <person name="Lampietro C."/>
            <person name="Lopez Roques C."/>
            <person name="Donnadieu C."/>
            <person name="Braasch I."/>
            <person name="Desvignes T."/>
            <person name="Postlethwait J."/>
            <person name="Bobe J."/>
            <person name="Guiguen Y."/>
            <person name="Dirks R."/>
        </authorList>
    </citation>
    <scope>NUCLEOTIDE SEQUENCE</scope>
    <source>
        <strain evidence="1">Tag_6206</strain>
        <tissue evidence="1">Liver</tissue>
    </source>
</reference>
<keyword evidence="2" id="KW-1185">Reference proteome</keyword>
<proteinExistence type="predicted"/>
<protein>
    <submittedName>
        <fullName evidence="1">Uncharacterized protein</fullName>
    </submittedName>
</protein>